<evidence type="ECO:0000259" key="1">
    <source>
        <dbReference type="PROSITE" id="PS50995"/>
    </source>
</evidence>
<dbReference type="GO" id="GO:0006950">
    <property type="term" value="P:response to stress"/>
    <property type="evidence" value="ECO:0007669"/>
    <property type="project" value="TreeGrafter"/>
</dbReference>
<dbReference type="PANTHER" id="PTHR33164:SF44">
    <property type="entry name" value="TRANSCRIPTIONAL REGULATORY PROTEIN"/>
    <property type="match status" value="1"/>
</dbReference>
<dbReference type="Pfam" id="PF12802">
    <property type="entry name" value="MarR_2"/>
    <property type="match status" value="1"/>
</dbReference>
<evidence type="ECO:0000313" key="2">
    <source>
        <dbReference type="EMBL" id="PRD64581.1"/>
    </source>
</evidence>
<proteinExistence type="predicted"/>
<comment type="caution">
    <text evidence="2">The sequence shown here is derived from an EMBL/GenBank/DDBJ whole genome shotgun (WGS) entry which is preliminary data.</text>
</comment>
<dbReference type="RefSeq" id="WP_105749149.1">
    <property type="nucleotide sequence ID" value="NZ_PVLQ01000063.1"/>
</dbReference>
<reference evidence="2 3" key="1">
    <citation type="submission" date="2018-03" db="EMBL/GenBank/DDBJ databases">
        <title>Comparative genomics illustrates the genes involved in a hyperalkaliphilic mechanisms of Serpentinomonas isolated from highly-alkaline calcium-rich serpentinized springs.</title>
        <authorList>
            <person name="Suzuki S."/>
            <person name="Ishii S."/>
            <person name="Walworth N."/>
            <person name="Bird L."/>
            <person name="Kuenen J.G."/>
            <person name="Nealson K.H."/>
        </authorList>
    </citation>
    <scope>NUCLEOTIDE SEQUENCE [LARGE SCALE GENOMIC DNA]</scope>
    <source>
        <strain evidence="2 3">P1</strain>
    </source>
</reference>
<dbReference type="Gene3D" id="1.10.10.10">
    <property type="entry name" value="Winged helix-like DNA-binding domain superfamily/Winged helix DNA-binding domain"/>
    <property type="match status" value="1"/>
</dbReference>
<dbReference type="OrthoDB" id="9799368at2"/>
<protein>
    <submittedName>
        <fullName evidence="2">MarR family transcriptional regulator</fullName>
    </submittedName>
</protein>
<dbReference type="PANTHER" id="PTHR33164">
    <property type="entry name" value="TRANSCRIPTIONAL REGULATOR, MARR FAMILY"/>
    <property type="match status" value="1"/>
</dbReference>
<dbReference type="GO" id="GO:0003700">
    <property type="term" value="F:DNA-binding transcription factor activity"/>
    <property type="evidence" value="ECO:0007669"/>
    <property type="project" value="InterPro"/>
</dbReference>
<dbReference type="SMART" id="SM00347">
    <property type="entry name" value="HTH_MARR"/>
    <property type="match status" value="1"/>
</dbReference>
<dbReference type="CDD" id="cd00090">
    <property type="entry name" value="HTH_ARSR"/>
    <property type="match status" value="1"/>
</dbReference>
<name>A0A2S9K2A3_9BURK</name>
<dbReference type="AlphaFoldDB" id="A0A2S9K2A3"/>
<dbReference type="InterPro" id="IPR000835">
    <property type="entry name" value="HTH_MarR-typ"/>
</dbReference>
<accession>A0A2S9K2A3</accession>
<dbReference type="InterPro" id="IPR036388">
    <property type="entry name" value="WH-like_DNA-bd_sf"/>
</dbReference>
<dbReference type="InterPro" id="IPR036390">
    <property type="entry name" value="WH_DNA-bd_sf"/>
</dbReference>
<organism evidence="2 3">
    <name type="scientific">Malikia granosa</name>
    <dbReference type="NCBI Taxonomy" id="263067"/>
    <lineage>
        <taxon>Bacteria</taxon>
        <taxon>Pseudomonadati</taxon>
        <taxon>Pseudomonadota</taxon>
        <taxon>Betaproteobacteria</taxon>
        <taxon>Burkholderiales</taxon>
        <taxon>Comamonadaceae</taxon>
        <taxon>Malikia</taxon>
    </lineage>
</organism>
<feature type="domain" description="HTH marR-type" evidence="1">
    <location>
        <begin position="7"/>
        <end position="142"/>
    </location>
</feature>
<dbReference type="PROSITE" id="PS50995">
    <property type="entry name" value="HTH_MARR_2"/>
    <property type="match status" value="1"/>
</dbReference>
<dbReference type="InterPro" id="IPR039422">
    <property type="entry name" value="MarR/SlyA-like"/>
</dbReference>
<sequence>MLDVTSPPDLMASIALFYQAYRTYTSGSDALLAQRGLGRVHHRVLYYVARHPELTVSELLERLGVSKQALHAPLRQLVELGLVTVSKPAHDRRVRQLALTEAGQQLEWQLTSPLAEHLSAALERAGPQATAGWLKVMHEISTQPVAPLDATLAAQSRP</sequence>
<keyword evidence="3" id="KW-1185">Reference proteome</keyword>
<dbReference type="SUPFAM" id="SSF46785">
    <property type="entry name" value="Winged helix' DNA-binding domain"/>
    <property type="match status" value="1"/>
</dbReference>
<dbReference type="EMBL" id="PVLQ01000063">
    <property type="protein sequence ID" value="PRD64581.1"/>
    <property type="molecule type" value="Genomic_DNA"/>
</dbReference>
<dbReference type="InterPro" id="IPR011991">
    <property type="entry name" value="ArsR-like_HTH"/>
</dbReference>
<evidence type="ECO:0000313" key="3">
    <source>
        <dbReference type="Proteomes" id="UP000238589"/>
    </source>
</evidence>
<gene>
    <name evidence="2" type="ORF">C6P64_13870</name>
</gene>
<dbReference type="Proteomes" id="UP000238589">
    <property type="component" value="Unassembled WGS sequence"/>
</dbReference>